<name>A0A6J6Q7S7_9ZZZZ</name>
<dbReference type="AlphaFoldDB" id="A0A6J6Q7S7"/>
<gene>
    <name evidence="2" type="ORF">UFOPK2399_01704</name>
</gene>
<dbReference type="PANTHER" id="PTHR43179:SF7">
    <property type="entry name" value="RHAMNOSYLTRANSFERASE WBBL"/>
    <property type="match status" value="1"/>
</dbReference>
<accession>A0A6J6Q7S7</accession>
<proteinExistence type="predicted"/>
<dbReference type="Gene3D" id="3.90.550.10">
    <property type="entry name" value="Spore Coat Polysaccharide Biosynthesis Protein SpsA, Chain A"/>
    <property type="match status" value="1"/>
</dbReference>
<protein>
    <submittedName>
        <fullName evidence="2">Unannotated protein</fullName>
    </submittedName>
</protein>
<dbReference type="PANTHER" id="PTHR43179">
    <property type="entry name" value="RHAMNOSYLTRANSFERASE WBBL"/>
    <property type="match status" value="1"/>
</dbReference>
<sequence>MSEFPDVAAVVVTLNGLPWLPQCLDSLGDTPTVVVDHGSTDGTIELVRDRYPHVTLIEQGNLGMGAGNNAGMRALQGRYWFLVNSDAWLTPGALAELVAFADTHPDAAVVGPRLLNTDGTLQKSVRADPTLWGLATEYFFLRKLAPNTRMLNPMYVGGFEHDEARSVDWVSGAALLVRSAATAETGLFDEAFFMFSEESDWQRRFRDAGWTVWFDPNADVVHVGGASHGGKLYVENLRGHLRWFAKHRGIRTARRAQRLLVTALRLRAIAYRGERGALYRDGVRFLSSGNVESLLS</sequence>
<dbReference type="SUPFAM" id="SSF53448">
    <property type="entry name" value="Nucleotide-diphospho-sugar transferases"/>
    <property type="match status" value="1"/>
</dbReference>
<dbReference type="InterPro" id="IPR001173">
    <property type="entry name" value="Glyco_trans_2-like"/>
</dbReference>
<dbReference type="CDD" id="cd04186">
    <property type="entry name" value="GT_2_like_c"/>
    <property type="match status" value="1"/>
</dbReference>
<evidence type="ECO:0000313" key="2">
    <source>
        <dbReference type="EMBL" id="CAB4706552.1"/>
    </source>
</evidence>
<dbReference type="Pfam" id="PF00535">
    <property type="entry name" value="Glycos_transf_2"/>
    <property type="match status" value="1"/>
</dbReference>
<feature type="domain" description="Glycosyltransferase 2-like" evidence="1">
    <location>
        <begin position="10"/>
        <end position="129"/>
    </location>
</feature>
<dbReference type="InterPro" id="IPR029044">
    <property type="entry name" value="Nucleotide-diphossugar_trans"/>
</dbReference>
<reference evidence="2" key="1">
    <citation type="submission" date="2020-05" db="EMBL/GenBank/DDBJ databases">
        <authorList>
            <person name="Chiriac C."/>
            <person name="Salcher M."/>
            <person name="Ghai R."/>
            <person name="Kavagutti S V."/>
        </authorList>
    </citation>
    <scope>NUCLEOTIDE SEQUENCE</scope>
</reference>
<evidence type="ECO:0000259" key="1">
    <source>
        <dbReference type="Pfam" id="PF00535"/>
    </source>
</evidence>
<organism evidence="2">
    <name type="scientific">freshwater metagenome</name>
    <dbReference type="NCBI Taxonomy" id="449393"/>
    <lineage>
        <taxon>unclassified sequences</taxon>
        <taxon>metagenomes</taxon>
        <taxon>ecological metagenomes</taxon>
    </lineage>
</organism>
<dbReference type="EMBL" id="CAEZXP010000007">
    <property type="protein sequence ID" value="CAB4706552.1"/>
    <property type="molecule type" value="Genomic_DNA"/>
</dbReference>